<protein>
    <recommendedName>
        <fullName evidence="3">HTH La-type RNA-binding domain-containing protein</fullName>
    </recommendedName>
</protein>
<name>A0AAU9K9C1_9CILI</name>
<evidence type="ECO:0000313" key="4">
    <source>
        <dbReference type="EMBL" id="CAG9334259.1"/>
    </source>
</evidence>
<dbReference type="PROSITE" id="PS50961">
    <property type="entry name" value="HTH_LA"/>
    <property type="match status" value="1"/>
</dbReference>
<dbReference type="Proteomes" id="UP001162131">
    <property type="component" value="Unassembled WGS sequence"/>
</dbReference>
<dbReference type="InterPro" id="IPR045180">
    <property type="entry name" value="La_dom_prot"/>
</dbReference>
<dbReference type="InterPro" id="IPR036390">
    <property type="entry name" value="WH_DNA-bd_sf"/>
</dbReference>
<keyword evidence="5" id="KW-1185">Reference proteome</keyword>
<sequence>MSNTRILREFDLNTFTPKGSSVKSKLPLLVDELKRIFSLENLEKDPSLVFSMNPDLWIPLDLIAHLEPIISITKDKRLLRAALKEANLEYDAEMECVRARVEIPRTTLIIRDVDCHEGLMMILGEFDYKNIDHEGKTWLISFGNEEETIKAALTLREKGLKTAVQSTNTYVHLLTKANNFINEIADLPYFKLLNQTVNAFSGRTYTFNEVLEIFSNHKLAMPPTMKLLSGMYSVIRETPIQQLKQKCNNS</sequence>
<evidence type="ECO:0000256" key="2">
    <source>
        <dbReference type="PROSITE-ProRule" id="PRU00332"/>
    </source>
</evidence>
<evidence type="ECO:0000259" key="3">
    <source>
        <dbReference type="PROSITE" id="PS50961"/>
    </source>
</evidence>
<comment type="caution">
    <text evidence="4">The sequence shown here is derived from an EMBL/GenBank/DDBJ whole genome shotgun (WGS) entry which is preliminary data.</text>
</comment>
<dbReference type="Gene3D" id="1.10.10.10">
    <property type="entry name" value="Winged helix-like DNA-binding domain superfamily/Winged helix DNA-binding domain"/>
    <property type="match status" value="1"/>
</dbReference>
<dbReference type="AlphaFoldDB" id="A0AAU9K9C1"/>
<dbReference type="PANTHER" id="PTHR22792">
    <property type="entry name" value="LUPUS LA PROTEIN-RELATED"/>
    <property type="match status" value="1"/>
</dbReference>
<dbReference type="InterPro" id="IPR036388">
    <property type="entry name" value="WH-like_DNA-bd_sf"/>
</dbReference>
<gene>
    <name evidence="4" type="ORF">BSTOLATCC_MIC60878</name>
</gene>
<dbReference type="GO" id="GO:0005829">
    <property type="term" value="C:cytosol"/>
    <property type="evidence" value="ECO:0007669"/>
    <property type="project" value="TreeGrafter"/>
</dbReference>
<dbReference type="GO" id="GO:0045727">
    <property type="term" value="P:positive regulation of translation"/>
    <property type="evidence" value="ECO:0007669"/>
    <property type="project" value="TreeGrafter"/>
</dbReference>
<dbReference type="InterPro" id="IPR006630">
    <property type="entry name" value="La_HTH"/>
</dbReference>
<organism evidence="4 5">
    <name type="scientific">Blepharisma stoltei</name>
    <dbReference type="NCBI Taxonomy" id="1481888"/>
    <lineage>
        <taxon>Eukaryota</taxon>
        <taxon>Sar</taxon>
        <taxon>Alveolata</taxon>
        <taxon>Ciliophora</taxon>
        <taxon>Postciliodesmatophora</taxon>
        <taxon>Heterotrichea</taxon>
        <taxon>Heterotrichida</taxon>
        <taxon>Blepharismidae</taxon>
        <taxon>Blepharisma</taxon>
    </lineage>
</organism>
<dbReference type="GO" id="GO:0003730">
    <property type="term" value="F:mRNA 3'-UTR binding"/>
    <property type="evidence" value="ECO:0007669"/>
    <property type="project" value="TreeGrafter"/>
</dbReference>
<dbReference type="PANTHER" id="PTHR22792:SF131">
    <property type="entry name" value="LA-RELATED PROTEIN LARP4B"/>
    <property type="match status" value="1"/>
</dbReference>
<reference evidence="4" key="1">
    <citation type="submission" date="2021-09" db="EMBL/GenBank/DDBJ databases">
        <authorList>
            <consortium name="AG Swart"/>
            <person name="Singh M."/>
            <person name="Singh A."/>
            <person name="Seah K."/>
            <person name="Emmerich C."/>
        </authorList>
    </citation>
    <scope>NUCLEOTIDE SEQUENCE</scope>
    <source>
        <strain evidence="4">ATCC30299</strain>
    </source>
</reference>
<dbReference type="EMBL" id="CAJZBQ010000058">
    <property type="protein sequence ID" value="CAG9334259.1"/>
    <property type="molecule type" value="Genomic_DNA"/>
</dbReference>
<feature type="domain" description="HTH La-type RNA-binding" evidence="3">
    <location>
        <begin position="19"/>
        <end position="109"/>
    </location>
</feature>
<evidence type="ECO:0000313" key="5">
    <source>
        <dbReference type="Proteomes" id="UP001162131"/>
    </source>
</evidence>
<keyword evidence="1 2" id="KW-0694">RNA-binding</keyword>
<dbReference type="SMART" id="SM00715">
    <property type="entry name" value="LA"/>
    <property type="match status" value="1"/>
</dbReference>
<dbReference type="GO" id="GO:0010494">
    <property type="term" value="C:cytoplasmic stress granule"/>
    <property type="evidence" value="ECO:0007669"/>
    <property type="project" value="TreeGrafter"/>
</dbReference>
<dbReference type="SUPFAM" id="SSF46785">
    <property type="entry name" value="Winged helix' DNA-binding domain"/>
    <property type="match status" value="1"/>
</dbReference>
<accession>A0AAU9K9C1</accession>
<proteinExistence type="predicted"/>
<evidence type="ECO:0000256" key="1">
    <source>
        <dbReference type="ARBA" id="ARBA00022884"/>
    </source>
</evidence>